<dbReference type="InterPro" id="IPR009581">
    <property type="entry name" value="FAM20_C"/>
</dbReference>
<evidence type="ECO:0000256" key="3">
    <source>
        <dbReference type="ARBA" id="ARBA00023034"/>
    </source>
</evidence>
<comment type="subcellular location">
    <subcellularLocation>
        <location evidence="1">Golgi apparatus</location>
    </subcellularLocation>
</comment>
<feature type="domain" description="FAM20 C-terminal" evidence="8">
    <location>
        <begin position="66"/>
        <end position="170"/>
    </location>
</feature>
<dbReference type="GO" id="GO:0005794">
    <property type="term" value="C:Golgi apparatus"/>
    <property type="evidence" value="ECO:0007669"/>
    <property type="project" value="UniProtKB-SubCell"/>
</dbReference>
<reference evidence="9" key="1">
    <citation type="journal article" date="2019" name="bioRxiv">
        <title>The Genome of the Zebra Mussel, Dreissena polymorpha: A Resource for Invasive Species Research.</title>
        <authorList>
            <person name="McCartney M.A."/>
            <person name="Auch B."/>
            <person name="Kono T."/>
            <person name="Mallez S."/>
            <person name="Zhang Y."/>
            <person name="Obille A."/>
            <person name="Becker A."/>
            <person name="Abrahante J.E."/>
            <person name="Garbe J."/>
            <person name="Badalamenti J.P."/>
            <person name="Herman A."/>
            <person name="Mangelson H."/>
            <person name="Liachko I."/>
            <person name="Sullivan S."/>
            <person name="Sone E.D."/>
            <person name="Koren S."/>
            <person name="Silverstein K.A.T."/>
            <person name="Beckman K.B."/>
            <person name="Gohl D.M."/>
        </authorList>
    </citation>
    <scope>NUCLEOTIDE SEQUENCE</scope>
    <source>
        <strain evidence="9">Duluth1</strain>
        <tissue evidence="9">Whole animal</tissue>
    </source>
</reference>
<keyword evidence="7" id="KW-0479">Metal-binding</keyword>
<keyword evidence="6" id="KW-0067">ATP-binding</keyword>
<dbReference type="PANTHER" id="PTHR12450:SF22">
    <property type="entry name" value="EXTRACELLULAR SERINE_THREONINE PROTEIN CG31145"/>
    <property type="match status" value="1"/>
</dbReference>
<feature type="binding site" evidence="6">
    <location>
        <position position="20"/>
    </location>
    <ligand>
        <name>ATP</name>
        <dbReference type="ChEBI" id="CHEBI:30616"/>
    </ligand>
</feature>
<dbReference type="EMBL" id="JAIWYP010000002">
    <property type="protein sequence ID" value="KAH3872893.1"/>
    <property type="molecule type" value="Genomic_DNA"/>
</dbReference>
<evidence type="ECO:0000259" key="8">
    <source>
        <dbReference type="Pfam" id="PF06702"/>
    </source>
</evidence>
<evidence type="ECO:0000313" key="9">
    <source>
        <dbReference type="EMBL" id="KAH3872893.1"/>
    </source>
</evidence>
<keyword evidence="3" id="KW-0333">Golgi apparatus</keyword>
<evidence type="ECO:0000256" key="6">
    <source>
        <dbReference type="PIRSR" id="PIRSR624869-2"/>
    </source>
</evidence>
<accession>A0A9D4RMR1</accession>
<dbReference type="Proteomes" id="UP000828390">
    <property type="component" value="Unassembled WGS sequence"/>
</dbReference>
<feature type="binding site" evidence="7">
    <location>
        <position position="20"/>
    </location>
    <ligand>
        <name>Mn(2+)</name>
        <dbReference type="ChEBI" id="CHEBI:29035"/>
    </ligand>
</feature>
<dbReference type="Pfam" id="PF06702">
    <property type="entry name" value="Fam20C"/>
    <property type="match status" value="1"/>
</dbReference>
<dbReference type="InterPro" id="IPR024869">
    <property type="entry name" value="FAM20"/>
</dbReference>
<evidence type="ECO:0000256" key="4">
    <source>
        <dbReference type="ARBA" id="ARBA00023157"/>
    </source>
</evidence>
<comment type="cofactor">
    <cofactor evidence="7">
        <name>Mn(2+)</name>
        <dbReference type="ChEBI" id="CHEBI:29035"/>
    </cofactor>
</comment>
<proteinExistence type="inferred from homology"/>
<feature type="binding site" evidence="6">
    <location>
        <begin position="102"/>
        <end position="105"/>
    </location>
    <ligand>
        <name>ATP</name>
        <dbReference type="ChEBI" id="CHEBI:30616"/>
    </ligand>
</feature>
<keyword evidence="10" id="KW-1185">Reference proteome</keyword>
<evidence type="ECO:0000256" key="1">
    <source>
        <dbReference type="ARBA" id="ARBA00004555"/>
    </source>
</evidence>
<reference evidence="9" key="2">
    <citation type="submission" date="2020-11" db="EMBL/GenBank/DDBJ databases">
        <authorList>
            <person name="McCartney M.A."/>
            <person name="Auch B."/>
            <person name="Kono T."/>
            <person name="Mallez S."/>
            <person name="Becker A."/>
            <person name="Gohl D.M."/>
            <person name="Silverstein K.A.T."/>
            <person name="Koren S."/>
            <person name="Bechman K.B."/>
            <person name="Herman A."/>
            <person name="Abrahante J.E."/>
            <person name="Garbe J."/>
        </authorList>
    </citation>
    <scope>NUCLEOTIDE SEQUENCE</scope>
    <source>
        <strain evidence="9">Duluth1</strain>
        <tissue evidence="9">Whole animal</tissue>
    </source>
</reference>
<evidence type="ECO:0000256" key="7">
    <source>
        <dbReference type="PIRSR" id="PIRSR624869-3"/>
    </source>
</evidence>
<dbReference type="AlphaFoldDB" id="A0A9D4RMR1"/>
<keyword evidence="7" id="KW-0464">Manganese</keyword>
<comment type="caution">
    <text evidence="9">The sequence shown here is derived from an EMBL/GenBank/DDBJ whole genome shotgun (WGS) entry which is preliminary data.</text>
</comment>
<name>A0A9D4RMR1_DREPO</name>
<protein>
    <recommendedName>
        <fullName evidence="8">FAM20 C-terminal domain-containing protein</fullName>
    </recommendedName>
</protein>
<dbReference type="GO" id="GO:0046872">
    <property type="term" value="F:metal ion binding"/>
    <property type="evidence" value="ECO:0007669"/>
    <property type="project" value="UniProtKB-KW"/>
</dbReference>
<comment type="similarity">
    <text evidence="2">Belongs to the FAM20 family.</text>
</comment>
<evidence type="ECO:0000313" key="10">
    <source>
        <dbReference type="Proteomes" id="UP000828390"/>
    </source>
</evidence>
<keyword evidence="6" id="KW-0547">Nucleotide-binding</keyword>
<dbReference type="PANTHER" id="PTHR12450">
    <property type="entry name" value="DENTIN MATRIX PROTEIN 4 PROTEIN FAM20"/>
    <property type="match status" value="1"/>
</dbReference>
<organism evidence="9 10">
    <name type="scientific">Dreissena polymorpha</name>
    <name type="common">Zebra mussel</name>
    <name type="synonym">Mytilus polymorpha</name>
    <dbReference type="NCBI Taxonomy" id="45954"/>
    <lineage>
        <taxon>Eukaryota</taxon>
        <taxon>Metazoa</taxon>
        <taxon>Spiralia</taxon>
        <taxon>Lophotrochozoa</taxon>
        <taxon>Mollusca</taxon>
        <taxon>Bivalvia</taxon>
        <taxon>Autobranchia</taxon>
        <taxon>Heteroconchia</taxon>
        <taxon>Euheterodonta</taxon>
        <taxon>Imparidentia</taxon>
        <taxon>Neoheterodontei</taxon>
        <taxon>Myida</taxon>
        <taxon>Dreissenoidea</taxon>
        <taxon>Dreissenidae</taxon>
        <taxon>Dreissena</taxon>
    </lineage>
</organism>
<sequence>MRGPRDQETLPDHFYFVDFERHNSEIAAFHLDRILAFHRVPPTVGRHINLTGEIKRLGDTNLRKTFFLSPANNVCFHGSCSYYCDTSHAVCGRPVLLEASLAAFLPPERIAPRKTWRNPWKRSYSKHRKAYWESFSDLCERVQEKEPYHSGRRLLDVIDMHVFDFLTGEQSYLSRALRKRDLMHERKVSSQIRLFRKIRDDTFRFYDIFCQN</sequence>
<keyword evidence="5" id="KW-0325">Glycoprotein</keyword>
<dbReference type="GO" id="GO:0005524">
    <property type="term" value="F:ATP binding"/>
    <property type="evidence" value="ECO:0007669"/>
    <property type="project" value="UniProtKB-KW"/>
</dbReference>
<gene>
    <name evidence="9" type="ORF">DPMN_036116</name>
</gene>
<evidence type="ECO:0000256" key="2">
    <source>
        <dbReference type="ARBA" id="ARBA00006557"/>
    </source>
</evidence>
<keyword evidence="4" id="KW-1015">Disulfide bond</keyword>
<evidence type="ECO:0000256" key="5">
    <source>
        <dbReference type="ARBA" id="ARBA00023180"/>
    </source>
</evidence>
<dbReference type="GO" id="GO:0016773">
    <property type="term" value="F:phosphotransferase activity, alcohol group as acceptor"/>
    <property type="evidence" value="ECO:0007669"/>
    <property type="project" value="TreeGrafter"/>
</dbReference>